<gene>
    <name evidence="2" type="ORF">MCOR_46480</name>
</gene>
<sequence length="383" mass="44408">MEEDTAEDEENKKFQQLEEEFSNLETFLWKCKKLLRSKITYKMYPTKAETEGAISSLQTILSTNEETANDVCGLHEAVKLVFEFLGLVLNRKWKQVKQTVLSACMELDAAECKYLKRDTVESKLNKPSSVELANFDVWKESALLRFGIEPEEVLKYDIELAEECIDKSLPTQMAKQFCNIYDVYWSEAFNQTKQQFTDEKEDEEIIKEIATLTQLLFDYIKDKVTTQVKQMTIAMTKIVTEPIIVKQKSSRSTSTTKTVNMTAEEYQAVLPYARLAVRDTIRFSLPVLIKDFTATQISRQLKPYLSLDKVNNFLDKCSQFSWNINVMELPMVLLWPTDTTKDKLFHYFRYFTKFGTELEHGVWPALLLNEGGPIMVRGVVQLK</sequence>
<keyword evidence="3" id="KW-1185">Reference proteome</keyword>
<name>A0A6J8E0F6_MYTCO</name>
<dbReference type="Proteomes" id="UP000507470">
    <property type="component" value="Unassembled WGS sequence"/>
</dbReference>
<proteinExistence type="predicted"/>
<feature type="domain" description="Mitochondria-eating protein C-terminal" evidence="1">
    <location>
        <begin position="170"/>
        <end position="381"/>
    </location>
</feature>
<dbReference type="InterPro" id="IPR031981">
    <property type="entry name" value="MIEAP_C"/>
</dbReference>
<evidence type="ECO:0000259" key="1">
    <source>
        <dbReference type="Pfam" id="PF16026"/>
    </source>
</evidence>
<organism evidence="2 3">
    <name type="scientific">Mytilus coruscus</name>
    <name type="common">Sea mussel</name>
    <dbReference type="NCBI Taxonomy" id="42192"/>
    <lineage>
        <taxon>Eukaryota</taxon>
        <taxon>Metazoa</taxon>
        <taxon>Spiralia</taxon>
        <taxon>Lophotrochozoa</taxon>
        <taxon>Mollusca</taxon>
        <taxon>Bivalvia</taxon>
        <taxon>Autobranchia</taxon>
        <taxon>Pteriomorphia</taxon>
        <taxon>Mytilida</taxon>
        <taxon>Mytiloidea</taxon>
        <taxon>Mytilidae</taxon>
        <taxon>Mytilinae</taxon>
        <taxon>Mytilus</taxon>
    </lineage>
</organism>
<dbReference type="Pfam" id="PF16026">
    <property type="entry name" value="MIEAP"/>
    <property type="match status" value="1"/>
</dbReference>
<protein>
    <recommendedName>
        <fullName evidence="1">Mitochondria-eating protein C-terminal domain-containing protein</fullName>
    </recommendedName>
</protein>
<evidence type="ECO:0000313" key="2">
    <source>
        <dbReference type="EMBL" id="CAC5413606.1"/>
    </source>
</evidence>
<dbReference type="AlphaFoldDB" id="A0A6J8E0F6"/>
<dbReference type="OrthoDB" id="6101247at2759"/>
<dbReference type="EMBL" id="CACVKT020008164">
    <property type="protein sequence ID" value="CAC5413606.1"/>
    <property type="molecule type" value="Genomic_DNA"/>
</dbReference>
<accession>A0A6J8E0F6</accession>
<reference evidence="2 3" key="1">
    <citation type="submission" date="2020-06" db="EMBL/GenBank/DDBJ databases">
        <authorList>
            <person name="Li R."/>
            <person name="Bekaert M."/>
        </authorList>
    </citation>
    <scope>NUCLEOTIDE SEQUENCE [LARGE SCALE GENOMIC DNA]</scope>
    <source>
        <strain evidence="3">wild</strain>
    </source>
</reference>
<evidence type="ECO:0000313" key="3">
    <source>
        <dbReference type="Proteomes" id="UP000507470"/>
    </source>
</evidence>